<dbReference type="Proteomes" id="UP001215598">
    <property type="component" value="Unassembled WGS sequence"/>
</dbReference>
<dbReference type="InterPro" id="IPR026590">
    <property type="entry name" value="Ssirtuin_cat_dom"/>
</dbReference>
<feature type="region of interest" description="Disordered" evidence="13">
    <location>
        <begin position="282"/>
        <end position="308"/>
    </location>
</feature>
<dbReference type="Gene3D" id="3.30.1600.10">
    <property type="entry name" value="SIR2/SIRT2 'Small Domain"/>
    <property type="match status" value="1"/>
</dbReference>
<evidence type="ECO:0000256" key="12">
    <source>
        <dbReference type="PROSITE-ProRule" id="PRU00236"/>
    </source>
</evidence>
<name>A0AAD7IGA5_9AGAR</name>
<evidence type="ECO:0000256" key="13">
    <source>
        <dbReference type="SAM" id="MobiDB-lite"/>
    </source>
</evidence>
<feature type="binding site" evidence="10">
    <location>
        <begin position="33"/>
        <end position="37"/>
    </location>
    <ligand>
        <name>NAD(+)</name>
        <dbReference type="ChEBI" id="CHEBI:57540"/>
    </ligand>
</feature>
<proteinExistence type="inferred from homology"/>
<dbReference type="InterPro" id="IPR026591">
    <property type="entry name" value="Sirtuin_cat_small_dom_sf"/>
</dbReference>
<evidence type="ECO:0000256" key="2">
    <source>
        <dbReference type="ARBA" id="ARBA00006924"/>
    </source>
</evidence>
<feature type="binding site" evidence="11 12">
    <location>
        <position position="170"/>
    </location>
    <ligand>
        <name>Zn(2+)</name>
        <dbReference type="ChEBI" id="CHEBI:29105"/>
    </ligand>
</feature>
<comment type="similarity">
    <text evidence="2 8">Belongs to the sirtuin family. Class I subfamily.</text>
</comment>
<evidence type="ECO:0000259" key="14">
    <source>
        <dbReference type="PROSITE" id="PS50305"/>
    </source>
</evidence>
<dbReference type="EC" id="2.3.1.286" evidence="8"/>
<dbReference type="AlphaFoldDB" id="A0AAD7IGA5"/>
<feature type="active site" description="Proton acceptor" evidence="9 12">
    <location>
        <position position="135"/>
    </location>
</feature>
<dbReference type="PIRSF" id="PIRSF037938">
    <property type="entry name" value="SIR2_euk"/>
    <property type="match status" value="1"/>
</dbReference>
<evidence type="ECO:0000256" key="7">
    <source>
        <dbReference type="ARBA" id="ARBA00023128"/>
    </source>
</evidence>
<dbReference type="GO" id="GO:0008270">
    <property type="term" value="F:zinc ion binding"/>
    <property type="evidence" value="ECO:0007669"/>
    <property type="project" value="UniProtKB-UniRule"/>
</dbReference>
<feature type="compositionally biased region" description="Basic and acidic residues" evidence="13">
    <location>
        <begin position="341"/>
        <end position="358"/>
    </location>
</feature>
<evidence type="ECO:0000256" key="4">
    <source>
        <dbReference type="ARBA" id="ARBA00022723"/>
    </source>
</evidence>
<keyword evidence="6 8" id="KW-0520">NAD</keyword>
<dbReference type="InterPro" id="IPR003000">
    <property type="entry name" value="Sirtuin"/>
</dbReference>
<feature type="binding site" evidence="11 12">
    <location>
        <position position="146"/>
    </location>
    <ligand>
        <name>Zn(2+)</name>
        <dbReference type="ChEBI" id="CHEBI:29105"/>
    </ligand>
</feature>
<keyword evidence="4 8" id="KW-0479">Metal-binding</keyword>
<sequence length="367" mass="40495">MANKKVLKSQDISGLADYIASEKCKNVVLMLGAGVSTSAGIPDFRSPETGLYANLARLKLPYPEAVFEINFFRKNPEPFYTLAHELYPGKFRPTLTHSFIRLLAEHSLLHTCLTQNIDCLERQAKVPEDKIIEAHGSFATQRCIECGRTYDDALMKRKVLAKEIPKCEKCKGLVKPDIVFFGESLPDEFIRAIPNVAKADLLIIMGTSLTVHPFAGLAERADRACPRVLINLDLVGSIGKRPNDVVLLGKCDEMVQALCKALGWEEELLELWAQTEMKAHWEGDEADTEDAQGEEDEKPEEKATAEDLVGVITDAIDRKLNLEEPPEEKDVVSAAAAPAKEGADKKEDVLAISVKEEAEPVDPSGKL</sequence>
<evidence type="ECO:0000313" key="16">
    <source>
        <dbReference type="Proteomes" id="UP001215598"/>
    </source>
</evidence>
<evidence type="ECO:0000256" key="11">
    <source>
        <dbReference type="PIRSR" id="PIRSR037938-3"/>
    </source>
</evidence>
<dbReference type="PANTHER" id="PTHR11085:SF6">
    <property type="entry name" value="NAD-DEPENDENT PROTEIN DEACETYLASE SIRTUIN-2"/>
    <property type="match status" value="1"/>
</dbReference>
<organism evidence="15 16">
    <name type="scientific">Mycena metata</name>
    <dbReference type="NCBI Taxonomy" id="1033252"/>
    <lineage>
        <taxon>Eukaryota</taxon>
        <taxon>Fungi</taxon>
        <taxon>Dikarya</taxon>
        <taxon>Basidiomycota</taxon>
        <taxon>Agaricomycotina</taxon>
        <taxon>Agaricomycetes</taxon>
        <taxon>Agaricomycetidae</taxon>
        <taxon>Agaricales</taxon>
        <taxon>Marasmiineae</taxon>
        <taxon>Mycenaceae</taxon>
        <taxon>Mycena</taxon>
    </lineage>
</organism>
<keyword evidence="7" id="KW-0496">Mitochondrion</keyword>
<dbReference type="GO" id="GO:0005634">
    <property type="term" value="C:nucleus"/>
    <property type="evidence" value="ECO:0007669"/>
    <property type="project" value="TreeGrafter"/>
</dbReference>
<comment type="catalytic activity">
    <reaction evidence="8">
        <text>N(6)-acetyl-L-lysyl-[protein] + NAD(+) + H2O = 2''-O-acetyl-ADP-D-ribose + nicotinamide + L-lysyl-[protein]</text>
        <dbReference type="Rhea" id="RHEA:43636"/>
        <dbReference type="Rhea" id="RHEA-COMP:9752"/>
        <dbReference type="Rhea" id="RHEA-COMP:10731"/>
        <dbReference type="ChEBI" id="CHEBI:15377"/>
        <dbReference type="ChEBI" id="CHEBI:17154"/>
        <dbReference type="ChEBI" id="CHEBI:29969"/>
        <dbReference type="ChEBI" id="CHEBI:57540"/>
        <dbReference type="ChEBI" id="CHEBI:61930"/>
        <dbReference type="ChEBI" id="CHEBI:83767"/>
        <dbReference type="EC" id="2.3.1.286"/>
    </reaction>
</comment>
<dbReference type="PANTHER" id="PTHR11085">
    <property type="entry name" value="NAD-DEPENDENT PROTEIN DEACYLASE SIRTUIN-5, MITOCHONDRIAL-RELATED"/>
    <property type="match status" value="1"/>
</dbReference>
<feature type="binding site" evidence="10">
    <location>
        <begin position="231"/>
        <end position="233"/>
    </location>
    <ligand>
        <name>NAD(+)</name>
        <dbReference type="ChEBI" id="CHEBI:57540"/>
    </ligand>
</feature>
<feature type="binding site" evidence="10">
    <location>
        <begin position="43"/>
        <end position="45"/>
    </location>
    <ligand>
        <name>NAD(+)</name>
        <dbReference type="ChEBI" id="CHEBI:57540"/>
    </ligand>
</feature>
<feature type="region of interest" description="Disordered" evidence="13">
    <location>
        <begin position="321"/>
        <end position="367"/>
    </location>
</feature>
<keyword evidence="3 8" id="KW-0808">Transferase</keyword>
<comment type="caution">
    <text evidence="15">The sequence shown here is derived from an EMBL/GenBank/DDBJ whole genome shotgun (WGS) entry which is preliminary data.</text>
</comment>
<protein>
    <recommendedName>
        <fullName evidence="8">NAD-dependent protein deacetylase</fullName>
        <ecNumber evidence="8">2.3.1.286</ecNumber>
    </recommendedName>
</protein>
<feature type="binding site" evidence="10">
    <location>
        <begin position="115"/>
        <end position="118"/>
    </location>
    <ligand>
        <name>NAD(+)</name>
        <dbReference type="ChEBI" id="CHEBI:57540"/>
    </ligand>
</feature>
<feature type="domain" description="Deacetylase sirtuin-type" evidence="14">
    <location>
        <begin position="5"/>
        <end position="265"/>
    </location>
</feature>
<dbReference type="InterPro" id="IPR017328">
    <property type="entry name" value="Sirtuin_class_I"/>
</dbReference>
<comment type="subcellular location">
    <subcellularLocation>
        <location evidence="1">Mitochondrion</location>
    </subcellularLocation>
</comment>
<evidence type="ECO:0000256" key="10">
    <source>
        <dbReference type="PIRSR" id="PIRSR037938-2"/>
    </source>
</evidence>
<feature type="binding site" evidence="10">
    <location>
        <position position="251"/>
    </location>
    <ligand>
        <name>NAD(+)</name>
        <dbReference type="ChEBI" id="CHEBI:57540"/>
    </ligand>
</feature>
<evidence type="ECO:0000256" key="5">
    <source>
        <dbReference type="ARBA" id="ARBA00022833"/>
    </source>
</evidence>
<evidence type="ECO:0000256" key="8">
    <source>
        <dbReference type="PIRNR" id="PIRNR037938"/>
    </source>
</evidence>
<evidence type="ECO:0000256" key="6">
    <source>
        <dbReference type="ARBA" id="ARBA00023027"/>
    </source>
</evidence>
<keyword evidence="16" id="KW-1185">Reference proteome</keyword>
<evidence type="ECO:0000256" key="9">
    <source>
        <dbReference type="PIRSR" id="PIRSR037938-1"/>
    </source>
</evidence>
<feature type="binding site" evidence="11 12">
    <location>
        <position position="143"/>
    </location>
    <ligand>
        <name>Zn(2+)</name>
        <dbReference type="ChEBI" id="CHEBI:29105"/>
    </ligand>
</feature>
<dbReference type="SUPFAM" id="SSF52467">
    <property type="entry name" value="DHS-like NAD/FAD-binding domain"/>
    <property type="match status" value="1"/>
</dbReference>
<comment type="cofactor">
    <cofactor evidence="11">
        <name>Zn(2+)</name>
        <dbReference type="ChEBI" id="CHEBI:29105"/>
    </cofactor>
    <text evidence="11">Binds 1 zinc ion per subunit.</text>
</comment>
<dbReference type="GO" id="GO:0005739">
    <property type="term" value="C:mitochondrion"/>
    <property type="evidence" value="ECO:0007669"/>
    <property type="project" value="UniProtKB-SubCell"/>
</dbReference>
<feature type="compositionally biased region" description="Acidic residues" evidence="13">
    <location>
        <begin position="284"/>
        <end position="298"/>
    </location>
</feature>
<dbReference type="PROSITE" id="PS50305">
    <property type="entry name" value="SIRTUIN"/>
    <property type="match status" value="1"/>
</dbReference>
<accession>A0AAD7IGA5</accession>
<feature type="binding site" evidence="11 12">
    <location>
        <position position="167"/>
    </location>
    <ligand>
        <name>Zn(2+)</name>
        <dbReference type="ChEBI" id="CHEBI:29105"/>
    </ligand>
</feature>
<keyword evidence="5 8" id="KW-0862">Zinc</keyword>
<dbReference type="GO" id="GO:0017136">
    <property type="term" value="F:histone deacetylase activity, NAD-dependent"/>
    <property type="evidence" value="ECO:0007669"/>
    <property type="project" value="InterPro"/>
</dbReference>
<dbReference type="Pfam" id="PF02146">
    <property type="entry name" value="SIR2"/>
    <property type="match status" value="1"/>
</dbReference>
<feature type="binding site" evidence="10">
    <location>
        <begin position="207"/>
        <end position="208"/>
    </location>
    <ligand>
        <name>NAD(+)</name>
        <dbReference type="ChEBI" id="CHEBI:57540"/>
    </ligand>
</feature>
<reference evidence="15" key="1">
    <citation type="submission" date="2023-03" db="EMBL/GenBank/DDBJ databases">
        <title>Massive genome expansion in bonnet fungi (Mycena s.s.) driven by repeated elements and novel gene families across ecological guilds.</title>
        <authorList>
            <consortium name="Lawrence Berkeley National Laboratory"/>
            <person name="Harder C.B."/>
            <person name="Miyauchi S."/>
            <person name="Viragh M."/>
            <person name="Kuo A."/>
            <person name="Thoen E."/>
            <person name="Andreopoulos B."/>
            <person name="Lu D."/>
            <person name="Skrede I."/>
            <person name="Drula E."/>
            <person name="Henrissat B."/>
            <person name="Morin E."/>
            <person name="Kohler A."/>
            <person name="Barry K."/>
            <person name="LaButti K."/>
            <person name="Morin E."/>
            <person name="Salamov A."/>
            <person name="Lipzen A."/>
            <person name="Mereny Z."/>
            <person name="Hegedus B."/>
            <person name="Baldrian P."/>
            <person name="Stursova M."/>
            <person name="Weitz H."/>
            <person name="Taylor A."/>
            <person name="Grigoriev I.V."/>
            <person name="Nagy L.G."/>
            <person name="Martin F."/>
            <person name="Kauserud H."/>
        </authorList>
    </citation>
    <scope>NUCLEOTIDE SEQUENCE</scope>
    <source>
        <strain evidence="15">CBHHK182m</strain>
    </source>
</reference>
<dbReference type="InterPro" id="IPR029035">
    <property type="entry name" value="DHS-like_NAD/FAD-binding_dom"/>
</dbReference>
<dbReference type="CDD" id="cd01408">
    <property type="entry name" value="SIRT1"/>
    <property type="match status" value="1"/>
</dbReference>
<dbReference type="InterPro" id="IPR050134">
    <property type="entry name" value="NAD-dep_sirtuin_deacylases"/>
</dbReference>
<evidence type="ECO:0000313" key="15">
    <source>
        <dbReference type="EMBL" id="KAJ7741314.1"/>
    </source>
</evidence>
<dbReference type="Gene3D" id="3.40.50.1220">
    <property type="entry name" value="TPP-binding domain"/>
    <property type="match status" value="1"/>
</dbReference>
<gene>
    <name evidence="15" type="ORF">B0H16DRAFT_1565302</name>
</gene>
<evidence type="ECO:0000256" key="1">
    <source>
        <dbReference type="ARBA" id="ARBA00004173"/>
    </source>
</evidence>
<dbReference type="GO" id="GO:0070403">
    <property type="term" value="F:NAD+ binding"/>
    <property type="evidence" value="ECO:0007669"/>
    <property type="project" value="UniProtKB-UniRule"/>
</dbReference>
<dbReference type="EMBL" id="JARKIB010000099">
    <property type="protein sequence ID" value="KAJ7741314.1"/>
    <property type="molecule type" value="Genomic_DNA"/>
</dbReference>
<evidence type="ECO:0000256" key="3">
    <source>
        <dbReference type="ARBA" id="ARBA00022679"/>
    </source>
</evidence>